<evidence type="ECO:0000313" key="1">
    <source>
        <dbReference type="EMBL" id="KCW63345.1"/>
    </source>
</evidence>
<protein>
    <submittedName>
        <fullName evidence="1">Uncharacterized protein</fullName>
    </submittedName>
</protein>
<dbReference type="EMBL" id="KK198759">
    <property type="protein sequence ID" value="KCW63345.1"/>
    <property type="molecule type" value="Genomic_DNA"/>
</dbReference>
<organism evidence="1">
    <name type="scientific">Eucalyptus grandis</name>
    <name type="common">Flooded gum</name>
    <dbReference type="NCBI Taxonomy" id="71139"/>
    <lineage>
        <taxon>Eukaryota</taxon>
        <taxon>Viridiplantae</taxon>
        <taxon>Streptophyta</taxon>
        <taxon>Embryophyta</taxon>
        <taxon>Tracheophyta</taxon>
        <taxon>Spermatophyta</taxon>
        <taxon>Magnoliopsida</taxon>
        <taxon>eudicotyledons</taxon>
        <taxon>Gunneridae</taxon>
        <taxon>Pentapetalae</taxon>
        <taxon>rosids</taxon>
        <taxon>malvids</taxon>
        <taxon>Myrtales</taxon>
        <taxon>Myrtaceae</taxon>
        <taxon>Myrtoideae</taxon>
        <taxon>Eucalypteae</taxon>
        <taxon>Eucalyptus</taxon>
    </lineage>
</organism>
<dbReference type="Gramene" id="KCW63345">
    <property type="protein sequence ID" value="KCW63345"/>
    <property type="gene ID" value="EUGRSUZ_G00981"/>
</dbReference>
<dbReference type="AlphaFoldDB" id="A0A059BCF1"/>
<sequence>MACDLPLLLVWHVTPRKDAFKGQQPAADLNSMELQTIRDKIVEVMELYVYNIFSDFCYLLHQLRMPQHKQPKPLLSSTKLNSLL</sequence>
<accession>A0A059BCF1</accession>
<dbReference type="InParanoid" id="A0A059BCF1"/>
<gene>
    <name evidence="1" type="ORF">EUGRSUZ_G00981</name>
</gene>
<reference evidence="1" key="1">
    <citation type="submission" date="2013-07" db="EMBL/GenBank/DDBJ databases">
        <title>The genome of Eucalyptus grandis.</title>
        <authorList>
            <person name="Schmutz J."/>
            <person name="Hayes R."/>
            <person name="Myburg A."/>
            <person name="Tuskan G."/>
            <person name="Grattapaglia D."/>
            <person name="Rokhsar D.S."/>
        </authorList>
    </citation>
    <scope>NUCLEOTIDE SEQUENCE</scope>
    <source>
        <tissue evidence="1">Leaf extractions</tissue>
    </source>
</reference>
<proteinExistence type="predicted"/>
<name>A0A059BCF1_EUCGR</name>